<proteinExistence type="predicted"/>
<feature type="transmembrane region" description="Helical" evidence="5">
    <location>
        <begin position="65"/>
        <end position="84"/>
    </location>
</feature>
<evidence type="ECO:0000256" key="5">
    <source>
        <dbReference type="SAM" id="Phobius"/>
    </source>
</evidence>
<evidence type="ECO:0000256" key="2">
    <source>
        <dbReference type="ARBA" id="ARBA00022692"/>
    </source>
</evidence>
<organism evidence="7 8">
    <name type="scientific">Subtercola frigoramans</name>
    <dbReference type="NCBI Taxonomy" id="120298"/>
    <lineage>
        <taxon>Bacteria</taxon>
        <taxon>Bacillati</taxon>
        <taxon>Actinomycetota</taxon>
        <taxon>Actinomycetes</taxon>
        <taxon>Micrococcales</taxon>
        <taxon>Microbacteriaceae</taxon>
        <taxon>Subtercola</taxon>
    </lineage>
</organism>
<feature type="domain" description="Integral membrane bound transporter" evidence="6">
    <location>
        <begin position="63"/>
        <end position="177"/>
    </location>
</feature>
<dbReference type="Proteomes" id="UP000776164">
    <property type="component" value="Unassembled WGS sequence"/>
</dbReference>
<evidence type="ECO:0000256" key="4">
    <source>
        <dbReference type="ARBA" id="ARBA00023136"/>
    </source>
</evidence>
<sequence>MPPTSNPQGPATAPGSAAADRAAGFSRWLGSATRAGVRRAGASAPAILQLSVAVVAAYSVTHFGLGHAAPITAATVTLSSLGFVRDARPVRVLETAIGITLGITLSEVILLAFGQGVWQLGLSVAVTLFIARILSPAPGFAVIAGVQSALVAMLPVVVGGPFTRTIDGLVGGAIALAATALIPRDPRRGELADARRVLRVFSDLVTDLVAELRRGPDNDVYRVLEGARRTQPLVDQWRTSLESALGVARISPFLRRRLPELNRQKVMLAGIDLAIRDLRVVIRRLTVVMRDGQPRPQFADLFDGLVGALSLLEQSLTDPLVRPLVRQHLILIAVRLDPDELFPDNTMVEVSVVLELRPLVMDLLTATGLSAAEARASLPSLPA</sequence>
<evidence type="ECO:0000256" key="1">
    <source>
        <dbReference type="ARBA" id="ARBA00004141"/>
    </source>
</evidence>
<dbReference type="RefSeq" id="WP_205107478.1">
    <property type="nucleotide sequence ID" value="NZ_BAAAHT010000013.1"/>
</dbReference>
<feature type="transmembrane region" description="Helical" evidence="5">
    <location>
        <begin position="96"/>
        <end position="118"/>
    </location>
</feature>
<keyword evidence="4 5" id="KW-0472">Membrane</keyword>
<feature type="transmembrane region" description="Helical" evidence="5">
    <location>
        <begin position="138"/>
        <end position="158"/>
    </location>
</feature>
<protein>
    <submittedName>
        <fullName evidence="7">Uncharacterized membrane protein YgaE (UPF0421/DUF939 family)</fullName>
    </submittedName>
</protein>
<dbReference type="InterPro" id="IPR049453">
    <property type="entry name" value="Memb_transporter_dom"/>
</dbReference>
<evidence type="ECO:0000256" key="3">
    <source>
        <dbReference type="ARBA" id="ARBA00022989"/>
    </source>
</evidence>
<dbReference type="Pfam" id="PF13515">
    <property type="entry name" value="FUSC_2"/>
    <property type="match status" value="1"/>
</dbReference>
<evidence type="ECO:0000259" key="6">
    <source>
        <dbReference type="Pfam" id="PF13515"/>
    </source>
</evidence>
<keyword evidence="2 5" id="KW-0812">Transmembrane</keyword>
<comment type="caution">
    <text evidence="7">The sequence shown here is derived from an EMBL/GenBank/DDBJ whole genome shotgun (WGS) entry which is preliminary data.</text>
</comment>
<keyword evidence="3 5" id="KW-1133">Transmembrane helix</keyword>
<reference evidence="7 8" key="1">
    <citation type="submission" date="2021-01" db="EMBL/GenBank/DDBJ databases">
        <title>Sequencing the genomes of 1000 actinobacteria strains.</title>
        <authorList>
            <person name="Klenk H.-P."/>
        </authorList>
    </citation>
    <scope>NUCLEOTIDE SEQUENCE [LARGE SCALE GENOMIC DNA]</scope>
    <source>
        <strain evidence="7 8">DSM 13057</strain>
    </source>
</reference>
<accession>A0ABS2L2Y8</accession>
<keyword evidence="8" id="KW-1185">Reference proteome</keyword>
<comment type="subcellular location">
    <subcellularLocation>
        <location evidence="1">Membrane</location>
        <topology evidence="1">Multi-pass membrane protein</topology>
    </subcellularLocation>
</comment>
<dbReference type="EMBL" id="JAFBBU010000001">
    <property type="protein sequence ID" value="MBM7471464.1"/>
    <property type="molecule type" value="Genomic_DNA"/>
</dbReference>
<name>A0ABS2L2Y8_9MICO</name>
<evidence type="ECO:0000313" key="7">
    <source>
        <dbReference type="EMBL" id="MBM7471464.1"/>
    </source>
</evidence>
<gene>
    <name evidence="7" type="ORF">JOE66_001098</name>
</gene>
<evidence type="ECO:0000313" key="8">
    <source>
        <dbReference type="Proteomes" id="UP000776164"/>
    </source>
</evidence>